<dbReference type="GO" id="GO:0003677">
    <property type="term" value="F:DNA binding"/>
    <property type="evidence" value="ECO:0007669"/>
    <property type="project" value="InterPro"/>
</dbReference>
<dbReference type="InterPro" id="IPR013520">
    <property type="entry name" value="Ribonucl_H"/>
</dbReference>
<dbReference type="NCBIfam" id="TIGR00573">
    <property type="entry name" value="dnaq"/>
    <property type="match status" value="1"/>
</dbReference>
<dbReference type="GO" id="GO:0045004">
    <property type="term" value="P:DNA replication proofreading"/>
    <property type="evidence" value="ECO:0007669"/>
    <property type="project" value="TreeGrafter"/>
</dbReference>
<dbReference type="GO" id="GO:0005829">
    <property type="term" value="C:cytosol"/>
    <property type="evidence" value="ECO:0007669"/>
    <property type="project" value="TreeGrafter"/>
</dbReference>
<reference evidence="2" key="1">
    <citation type="submission" date="2020-05" db="EMBL/GenBank/DDBJ databases">
        <authorList>
            <person name="Chiriac C."/>
            <person name="Salcher M."/>
            <person name="Ghai R."/>
            <person name="Kavagutti S V."/>
        </authorList>
    </citation>
    <scope>NUCLEOTIDE SEQUENCE</scope>
</reference>
<dbReference type="GO" id="GO:0003887">
    <property type="term" value="F:DNA-directed DNA polymerase activity"/>
    <property type="evidence" value="ECO:0007669"/>
    <property type="project" value="InterPro"/>
</dbReference>
<dbReference type="GO" id="GO:0008408">
    <property type="term" value="F:3'-5' exonuclease activity"/>
    <property type="evidence" value="ECO:0007669"/>
    <property type="project" value="TreeGrafter"/>
</dbReference>
<dbReference type="CDD" id="cd06127">
    <property type="entry name" value="DEDDh"/>
    <property type="match status" value="1"/>
</dbReference>
<feature type="domain" description="Exonuclease" evidence="1">
    <location>
        <begin position="21"/>
        <end position="193"/>
    </location>
</feature>
<dbReference type="InterPro" id="IPR012337">
    <property type="entry name" value="RNaseH-like_sf"/>
</dbReference>
<dbReference type="InterPro" id="IPR006054">
    <property type="entry name" value="DnaQ"/>
</dbReference>
<dbReference type="Pfam" id="PF00929">
    <property type="entry name" value="RNase_T"/>
    <property type="match status" value="1"/>
</dbReference>
<dbReference type="Gene3D" id="3.30.420.10">
    <property type="entry name" value="Ribonuclease H-like superfamily/Ribonuclease H"/>
    <property type="match status" value="1"/>
</dbReference>
<dbReference type="InterPro" id="IPR036397">
    <property type="entry name" value="RNaseH_sf"/>
</dbReference>
<gene>
    <name evidence="2" type="ORF">UFOPK1775_00432</name>
</gene>
<dbReference type="PANTHER" id="PTHR30231:SF41">
    <property type="entry name" value="DNA POLYMERASE III SUBUNIT EPSILON"/>
    <property type="match status" value="1"/>
</dbReference>
<dbReference type="AlphaFoldDB" id="A0A6J6FFG6"/>
<proteinExistence type="predicted"/>
<evidence type="ECO:0000313" key="2">
    <source>
        <dbReference type="EMBL" id="CAB4587661.1"/>
    </source>
</evidence>
<evidence type="ECO:0000259" key="1">
    <source>
        <dbReference type="SMART" id="SM00479"/>
    </source>
</evidence>
<sequence length="215" mass="23573">MSEEAVETSQISDHRPLHEVVFVILDLETSGAAPSTGAAITEIGAVKVRGGEIIGEFQTFVNPQHGLSDFITSLTGITDEMLEDAPTINSVLPDFLEFLGSHKETVLVAHNAPFDLGFLKAAAIQHQYPWPKYPVLDTVRIARSVLDRDEVPNCKLSTLATFFGAATSPNHRALDDARATVDVLHGIFERLGTFDVGTLHELLNFKRKRARRALD</sequence>
<dbReference type="SUPFAM" id="SSF53098">
    <property type="entry name" value="Ribonuclease H-like"/>
    <property type="match status" value="1"/>
</dbReference>
<organism evidence="2">
    <name type="scientific">freshwater metagenome</name>
    <dbReference type="NCBI Taxonomy" id="449393"/>
    <lineage>
        <taxon>unclassified sequences</taxon>
        <taxon>metagenomes</taxon>
        <taxon>ecological metagenomes</taxon>
    </lineage>
</organism>
<name>A0A6J6FFG6_9ZZZZ</name>
<dbReference type="EMBL" id="CAEZUB010000032">
    <property type="protein sequence ID" value="CAB4587661.1"/>
    <property type="molecule type" value="Genomic_DNA"/>
</dbReference>
<dbReference type="SMART" id="SM00479">
    <property type="entry name" value="EXOIII"/>
    <property type="match status" value="1"/>
</dbReference>
<accession>A0A6J6FFG6</accession>
<dbReference type="PANTHER" id="PTHR30231">
    <property type="entry name" value="DNA POLYMERASE III SUBUNIT EPSILON"/>
    <property type="match status" value="1"/>
</dbReference>
<protein>
    <submittedName>
        <fullName evidence="2">Unannotated protein</fullName>
    </submittedName>
</protein>
<dbReference type="FunFam" id="3.30.420.10:FF:000045">
    <property type="entry name" value="3'-5' exonuclease DinG"/>
    <property type="match status" value="1"/>
</dbReference>